<accession>A0A917UZ36</accession>
<dbReference type="AlphaFoldDB" id="A0A917UZ36"/>
<name>A0A917UZ36_9BACI</name>
<dbReference type="Proteomes" id="UP000658382">
    <property type="component" value="Unassembled WGS sequence"/>
</dbReference>
<protein>
    <submittedName>
        <fullName evidence="1">Uncharacterized protein</fullName>
    </submittedName>
</protein>
<evidence type="ECO:0000313" key="2">
    <source>
        <dbReference type="Proteomes" id="UP000658382"/>
    </source>
</evidence>
<dbReference type="EMBL" id="BMNQ01000031">
    <property type="protein sequence ID" value="GGJ99060.1"/>
    <property type="molecule type" value="Genomic_DNA"/>
</dbReference>
<evidence type="ECO:0000313" key="1">
    <source>
        <dbReference type="EMBL" id="GGJ99060.1"/>
    </source>
</evidence>
<keyword evidence="2" id="KW-1185">Reference proteome</keyword>
<reference evidence="1" key="1">
    <citation type="journal article" date="2014" name="Int. J. Syst. Evol. Microbiol.">
        <title>Complete genome sequence of Corynebacterium casei LMG S-19264T (=DSM 44701T), isolated from a smear-ripened cheese.</title>
        <authorList>
            <consortium name="US DOE Joint Genome Institute (JGI-PGF)"/>
            <person name="Walter F."/>
            <person name="Albersmeier A."/>
            <person name="Kalinowski J."/>
            <person name="Ruckert C."/>
        </authorList>
    </citation>
    <scope>NUCLEOTIDE SEQUENCE</scope>
    <source>
        <strain evidence="1">JCM 12580</strain>
    </source>
</reference>
<reference evidence="1" key="2">
    <citation type="submission" date="2020-09" db="EMBL/GenBank/DDBJ databases">
        <authorList>
            <person name="Sun Q."/>
            <person name="Ohkuma M."/>
        </authorList>
    </citation>
    <scope>NUCLEOTIDE SEQUENCE</scope>
    <source>
        <strain evidence="1">JCM 12580</strain>
    </source>
</reference>
<gene>
    <name evidence="1" type="ORF">GCM10007063_21590</name>
</gene>
<sequence length="53" mass="6133">MLYIIDYSIKGIDIHEESERIIEDMLEVCSGKQTQLEMLELGEFSIPHLGTTY</sequence>
<proteinExistence type="predicted"/>
<comment type="caution">
    <text evidence="1">The sequence shown here is derived from an EMBL/GenBank/DDBJ whole genome shotgun (WGS) entry which is preliminary data.</text>
</comment>
<organism evidence="1 2">
    <name type="scientific">Lentibacillus kapialis</name>
    <dbReference type="NCBI Taxonomy" id="340214"/>
    <lineage>
        <taxon>Bacteria</taxon>
        <taxon>Bacillati</taxon>
        <taxon>Bacillota</taxon>
        <taxon>Bacilli</taxon>
        <taxon>Bacillales</taxon>
        <taxon>Bacillaceae</taxon>
        <taxon>Lentibacillus</taxon>
    </lineage>
</organism>